<dbReference type="InterPro" id="IPR007565">
    <property type="entry name" value="4HFCP_synth"/>
</dbReference>
<protein>
    <recommendedName>
        <fullName evidence="2">(5-formylfuran-3-yl)methyl phosphate synthase</fullName>
        <ecNumber evidence="2">4.2.3.153</ecNumber>
    </recommendedName>
    <alternativeName>
        <fullName evidence="5">4-(hydroxymethyl)-2-furancarboxaldehyde-phosphate synthase</fullName>
    </alternativeName>
</protein>
<dbReference type="EC" id="4.2.3.153" evidence="2"/>
<dbReference type="AlphaFoldDB" id="B8ILG5"/>
<evidence type="ECO:0000256" key="6">
    <source>
        <dbReference type="ARBA" id="ARBA00047628"/>
    </source>
</evidence>
<reference evidence="8 9" key="1">
    <citation type="submission" date="2009-01" db="EMBL/GenBank/DDBJ databases">
        <title>Complete sequence of chromosome of Methylobacterium nodulans ORS 2060.</title>
        <authorList>
            <consortium name="US DOE Joint Genome Institute"/>
            <person name="Lucas S."/>
            <person name="Copeland A."/>
            <person name="Lapidus A."/>
            <person name="Glavina del Rio T."/>
            <person name="Dalin E."/>
            <person name="Tice H."/>
            <person name="Bruce D."/>
            <person name="Goodwin L."/>
            <person name="Pitluck S."/>
            <person name="Sims D."/>
            <person name="Brettin T."/>
            <person name="Detter J.C."/>
            <person name="Han C."/>
            <person name="Larimer F."/>
            <person name="Land M."/>
            <person name="Hauser L."/>
            <person name="Kyrpides N."/>
            <person name="Ivanova N."/>
            <person name="Marx C.J."/>
            <person name="Richardson P."/>
        </authorList>
    </citation>
    <scope>NUCLEOTIDE SEQUENCE [LARGE SCALE GENOMIC DNA]</scope>
    <source>
        <strain evidence="9">LMG 21967 / CNCM I-2342 / ORS 2060</strain>
    </source>
</reference>
<comment type="catalytic activity">
    <reaction evidence="6">
        <text>2 D-glyceraldehyde 3-phosphate = 4-(hydroxymethyl)-2-furancarboxaldehyde phosphate + phosphate + 2 H2O</text>
        <dbReference type="Rhea" id="RHEA:43536"/>
        <dbReference type="ChEBI" id="CHEBI:15377"/>
        <dbReference type="ChEBI" id="CHEBI:43474"/>
        <dbReference type="ChEBI" id="CHEBI:59776"/>
        <dbReference type="ChEBI" id="CHEBI:83407"/>
        <dbReference type="EC" id="4.2.3.153"/>
    </reaction>
</comment>
<dbReference type="GO" id="GO:0016829">
    <property type="term" value="F:lyase activity"/>
    <property type="evidence" value="ECO:0007669"/>
    <property type="project" value="UniProtKB-KW"/>
</dbReference>
<dbReference type="EMBL" id="CP001349">
    <property type="protein sequence ID" value="ACL60164.1"/>
    <property type="molecule type" value="Genomic_DNA"/>
</dbReference>
<dbReference type="Pfam" id="PF04476">
    <property type="entry name" value="4HFCP_synth"/>
    <property type="match status" value="1"/>
</dbReference>
<evidence type="ECO:0000256" key="2">
    <source>
        <dbReference type="ARBA" id="ARBA00012553"/>
    </source>
</evidence>
<dbReference type="HOGENOM" id="CLU_068659_0_0_5"/>
<keyword evidence="3" id="KW-0456">Lyase</keyword>
<comment type="function">
    <text evidence="1">Catalyzes the formation of 4-(hydroxymethyl)-2-furancarboxaldehyde phosphate (4-HFC-P) from two molecules of glyceraldehyde-3-P (GA-3-P).</text>
</comment>
<evidence type="ECO:0000256" key="4">
    <source>
        <dbReference type="ARBA" id="ARBA00023270"/>
    </source>
</evidence>
<dbReference type="eggNOG" id="COG1891">
    <property type="taxonomic scope" value="Bacteria"/>
</dbReference>
<feature type="active site" description="Schiff-base intermediate with substrate" evidence="7">
    <location>
        <position position="41"/>
    </location>
</feature>
<proteinExistence type="predicted"/>
<keyword evidence="9" id="KW-1185">Reference proteome</keyword>
<evidence type="ECO:0000256" key="7">
    <source>
        <dbReference type="PIRSR" id="PIRSR015957-1"/>
    </source>
</evidence>
<evidence type="ECO:0000313" key="8">
    <source>
        <dbReference type="EMBL" id="ACL60164.1"/>
    </source>
</evidence>
<evidence type="ECO:0000256" key="5">
    <source>
        <dbReference type="ARBA" id="ARBA00032523"/>
    </source>
</evidence>
<evidence type="ECO:0000256" key="3">
    <source>
        <dbReference type="ARBA" id="ARBA00023239"/>
    </source>
</evidence>
<sequence>MPHPLSPAAPDRPRVRLLVSVRDADEAALARAEGADLVDAKDPARGALGALPADSVRAIVAAAAGGLTSAVAGEPADAAEAAAMLAALGGTGADFLKIALPPGLPVSELTLPAGPPVIAVLFAEDRPSPEMMPALAAAGFRGAMIDTRGKDGRRLTDHLALPHLAAFAASCRRLGLLSGLAGSLALDDIPVLLPLAPGYLGFRGGLCAASDRRTSLDPARIAEAARRLAAAAVRPTAA</sequence>
<accession>B8ILG5</accession>
<name>B8ILG5_METNO</name>
<evidence type="ECO:0000313" key="9">
    <source>
        <dbReference type="Proteomes" id="UP000008207"/>
    </source>
</evidence>
<dbReference type="PIRSF" id="PIRSF015957">
    <property type="entry name" value="UCP015957"/>
    <property type="match status" value="1"/>
</dbReference>
<organism evidence="8 9">
    <name type="scientific">Methylobacterium nodulans (strain LMG 21967 / CNCM I-2342 / ORS 2060)</name>
    <dbReference type="NCBI Taxonomy" id="460265"/>
    <lineage>
        <taxon>Bacteria</taxon>
        <taxon>Pseudomonadati</taxon>
        <taxon>Pseudomonadota</taxon>
        <taxon>Alphaproteobacteria</taxon>
        <taxon>Hyphomicrobiales</taxon>
        <taxon>Methylobacteriaceae</taxon>
        <taxon>Methylobacterium</taxon>
    </lineage>
</organism>
<feature type="active site" description="Proton acceptor" evidence="7">
    <location>
        <position position="97"/>
    </location>
</feature>
<evidence type="ECO:0000256" key="1">
    <source>
        <dbReference type="ARBA" id="ARBA00003810"/>
    </source>
</evidence>
<dbReference type="Proteomes" id="UP000008207">
    <property type="component" value="Chromosome"/>
</dbReference>
<keyword evidence="4" id="KW-0704">Schiff base</keyword>
<dbReference type="RefSeq" id="WP_015931773.1">
    <property type="nucleotide sequence ID" value="NC_011894.1"/>
</dbReference>
<dbReference type="STRING" id="460265.Mnod_5319"/>
<gene>
    <name evidence="8" type="ordered locus">Mnod_5319</name>
</gene>
<dbReference type="KEGG" id="mno:Mnod_5319"/>